<feature type="signal peptide" evidence="1">
    <location>
        <begin position="1"/>
        <end position="22"/>
    </location>
</feature>
<dbReference type="Pfam" id="PF18206">
    <property type="entry name" value="Porphyrn_cat_1"/>
    <property type="match status" value="1"/>
</dbReference>
<evidence type="ECO:0000259" key="2">
    <source>
        <dbReference type="Pfam" id="PF18040"/>
    </source>
</evidence>
<keyword evidence="6" id="KW-1185">Reference proteome</keyword>
<dbReference type="Gene3D" id="2.60.120.1200">
    <property type="match status" value="1"/>
</dbReference>
<evidence type="ECO:0000313" key="5">
    <source>
        <dbReference type="EMBL" id="PWJ42888.1"/>
    </source>
</evidence>
<feature type="chain" id="PRO_5016425403" evidence="1">
    <location>
        <begin position="23"/>
        <end position="742"/>
    </location>
</feature>
<keyword evidence="1" id="KW-0732">Signal</keyword>
<dbReference type="RefSeq" id="WP_109617007.1">
    <property type="nucleotide sequence ID" value="NZ_QGDO01000002.1"/>
</dbReference>
<reference evidence="5 6" key="1">
    <citation type="submission" date="2018-03" db="EMBL/GenBank/DDBJ databases">
        <title>Genomic Encyclopedia of Archaeal and Bacterial Type Strains, Phase II (KMG-II): from individual species to whole genera.</title>
        <authorList>
            <person name="Goeker M."/>
        </authorList>
    </citation>
    <scope>NUCLEOTIDE SEQUENCE [LARGE SCALE GENOMIC DNA]</scope>
    <source>
        <strain evidence="5 6">DSM 28229</strain>
    </source>
</reference>
<evidence type="ECO:0000259" key="3">
    <source>
        <dbReference type="Pfam" id="PF18206"/>
    </source>
</evidence>
<dbReference type="OrthoDB" id="974840at2"/>
<feature type="domain" description="Porphyranase beta-sandwich" evidence="3">
    <location>
        <begin position="426"/>
        <end position="537"/>
    </location>
</feature>
<accession>A0A315ZDE8</accession>
<organism evidence="5 6">
    <name type="scientific">Sediminitomix flava</name>
    <dbReference type="NCBI Taxonomy" id="379075"/>
    <lineage>
        <taxon>Bacteria</taxon>
        <taxon>Pseudomonadati</taxon>
        <taxon>Bacteroidota</taxon>
        <taxon>Cytophagia</taxon>
        <taxon>Cytophagales</taxon>
        <taxon>Flammeovirgaceae</taxon>
        <taxon>Sediminitomix</taxon>
    </lineage>
</organism>
<dbReference type="CDD" id="cd21510">
    <property type="entry name" value="agarase_cat"/>
    <property type="match status" value="1"/>
</dbReference>
<evidence type="ECO:0000259" key="4">
    <source>
        <dbReference type="Pfam" id="PF18962"/>
    </source>
</evidence>
<dbReference type="Proteomes" id="UP000245535">
    <property type="component" value="Unassembled WGS sequence"/>
</dbReference>
<feature type="domain" description="Beta-porphyranase A C-terminal" evidence="2">
    <location>
        <begin position="547"/>
        <end position="638"/>
    </location>
</feature>
<comment type="caution">
    <text evidence="5">The sequence shown here is derived from an EMBL/GenBank/DDBJ whole genome shotgun (WGS) entry which is preliminary data.</text>
</comment>
<evidence type="ECO:0000313" key="6">
    <source>
        <dbReference type="Proteomes" id="UP000245535"/>
    </source>
</evidence>
<dbReference type="Gene3D" id="3.20.20.80">
    <property type="entry name" value="Glycosidases"/>
    <property type="match status" value="1"/>
</dbReference>
<protein>
    <submittedName>
        <fullName evidence="5">Agarase</fullName>
    </submittedName>
</protein>
<feature type="domain" description="Secretion system C-terminal sorting" evidence="4">
    <location>
        <begin position="672"/>
        <end position="733"/>
    </location>
</feature>
<dbReference type="AlphaFoldDB" id="A0A315ZDE8"/>
<dbReference type="InterPro" id="IPR040527">
    <property type="entry name" value="Beta-sand_Porphyrn"/>
</dbReference>
<proteinExistence type="predicted"/>
<dbReference type="SUPFAM" id="SSF51445">
    <property type="entry name" value="(Trans)glycosidases"/>
    <property type="match status" value="1"/>
</dbReference>
<dbReference type="NCBIfam" id="TIGR04183">
    <property type="entry name" value="Por_Secre_tail"/>
    <property type="match status" value="1"/>
</dbReference>
<dbReference type="Pfam" id="PF18962">
    <property type="entry name" value="Por_Secre_tail"/>
    <property type="match status" value="1"/>
</dbReference>
<dbReference type="EMBL" id="QGDO01000002">
    <property type="protein sequence ID" value="PWJ42888.1"/>
    <property type="molecule type" value="Genomic_DNA"/>
</dbReference>
<dbReference type="InterPro" id="IPR026444">
    <property type="entry name" value="Secre_tail"/>
</dbReference>
<gene>
    <name evidence="5" type="ORF">BC781_102434</name>
</gene>
<dbReference type="InterPro" id="IPR041224">
    <property type="entry name" value="BPA_C"/>
</dbReference>
<name>A0A315ZDE8_SEDFL</name>
<dbReference type="Pfam" id="PF18040">
    <property type="entry name" value="BPA_C"/>
    <property type="match status" value="1"/>
</dbReference>
<evidence type="ECO:0000256" key="1">
    <source>
        <dbReference type="SAM" id="SignalP"/>
    </source>
</evidence>
<dbReference type="InterPro" id="IPR017853">
    <property type="entry name" value="GH"/>
</dbReference>
<sequence>MLQKNIFWLCLIITFTSTITKAQTIAIDVNLNVNHKIGTSTDFERDKFITIHADIDDRDWYDAENFTDNLIDQFLNGYDVYMGRNTGGVQWIMNGVMREDPNRPGYADVTHIESEGLKRRNNYASNNTYHAYEHRNNKILCTQLHPFYPDGKKTNKGWAFSQTDTEEEPLGTASGEFYAHYINNFFGTGGNTGQPAPTYVEITNEPLWDLYNEIDNAFKFHRTVAQQIKKISPNTKIGGFCTAFPNLEEDNFQRWENRWKKFMDTSGDLMDSWAIHLYDFPAIGGKKKLRRGSNVEATFDMMEQYSTMLFGEVKPFLITEFGASSHDYKGTWSPYLDYLHNTAANALVMQFMERANNIGTAINYTMLKATWGSPSVDNVWSARLLRRKDEPVSLTGEWVYSDRVHFYQLWSDVKGTRVDAFQHNLDILTDAYVDGDKAYVIMNNLAWEDKNVKINLFEDAGLSINTLKKKHYRLDDTNASADKNGGKLETINYSSDIPETFIIGAEGTMILEYTFSGQIAITDTSQEIKHYAQEYYKPIKANTAEVFHINGVTIGTYGEAMLRLGLGRAHNKSLRPSIQFNGTDLEVPENFRGDEQVDRDTFFGVLEIPVPYELLESSNTVSVTFPDSDGHISSVAMQAYEFSKALGRSTEDQGGEDENITSTDGKLGKVNVYPNPADSYVIFDVSGEAEFSLQIFNLMGQKVLSDQAYSGKQIDTSGLKNGVYFYNIHLGDTVLKGTFVIS</sequence>